<dbReference type="Pfam" id="PF02954">
    <property type="entry name" value="HTH_8"/>
    <property type="match status" value="1"/>
</dbReference>
<evidence type="ECO:0000313" key="10">
    <source>
        <dbReference type="Proteomes" id="UP000197535"/>
    </source>
</evidence>
<dbReference type="InterPro" id="IPR025943">
    <property type="entry name" value="Sigma_54_int_dom_ATP-bd_2"/>
</dbReference>
<evidence type="ECO:0000259" key="7">
    <source>
        <dbReference type="PROSITE" id="PS50045"/>
    </source>
</evidence>
<comment type="caution">
    <text evidence="9">The sequence shown here is derived from an EMBL/GenBank/DDBJ whole genome shotgun (WGS) entry which is preliminary data.</text>
</comment>
<keyword evidence="1" id="KW-0547">Nucleotide-binding</keyword>
<dbReference type="RefSeq" id="WP_088710271.1">
    <property type="nucleotide sequence ID" value="NZ_LSTO01000003.1"/>
</dbReference>
<dbReference type="GO" id="GO:0005524">
    <property type="term" value="F:ATP binding"/>
    <property type="evidence" value="ECO:0007669"/>
    <property type="project" value="UniProtKB-KW"/>
</dbReference>
<dbReference type="InterPro" id="IPR027417">
    <property type="entry name" value="P-loop_NTPase"/>
</dbReference>
<dbReference type="PROSITE" id="PS50045">
    <property type="entry name" value="SIGMA54_INTERACT_4"/>
    <property type="match status" value="1"/>
</dbReference>
<feature type="modified residue" description="4-aspartylphosphate" evidence="6">
    <location>
        <position position="52"/>
    </location>
</feature>
<dbReference type="GO" id="GO:0043565">
    <property type="term" value="F:sequence-specific DNA binding"/>
    <property type="evidence" value="ECO:0007669"/>
    <property type="project" value="InterPro"/>
</dbReference>
<sequence length="466" mass="51077">MPHVLIVDDDVNTREALVEITGAEGFSTAVAGNIKEAQAQIMRQRPDVVLIDLNLPDGSGMDLFNDIESRATTEIVLITGHASVETAVEALRLGAADYLTKPINFRRLKALLSRIPRTVDLKEEIGVLRSELRRLGHFGQMLGVAPAMQKLYNHVARVAPTEATVLLLGESGTGKELAAQTIHELSLRSKHPFLPVNCGAISPQLIESEIFGHEKGSFTGADRQHKGYFERANGGTLFLDEITEMPIELQVKLLRVLETGSFMRIGSNQQIETDVRVIAASNRDPEQAVTDGKLRLDLYHRLNVFPLKIPPLRERGSDVELLAEHFLEQLNAAHGTSKVLSPDALACLGNYHWPGNVRELRNYVQRAFILSDHTIDAAALAPVITTQSPVGLTLAIPVGTSLADVDRKLIYATLELCGGVKKRAADILGISLKTLYNRLEEYGPYEGAMQKKDDASMQGSSSDSYH</sequence>
<dbReference type="SMART" id="SM00448">
    <property type="entry name" value="REC"/>
    <property type="match status" value="1"/>
</dbReference>
<dbReference type="PROSITE" id="PS00676">
    <property type="entry name" value="SIGMA54_INTERACT_2"/>
    <property type="match status" value="1"/>
</dbReference>
<proteinExistence type="predicted"/>
<reference evidence="9 10" key="1">
    <citation type="submission" date="2016-02" db="EMBL/GenBank/DDBJ databases">
        <authorList>
            <person name="Wen L."/>
            <person name="He K."/>
            <person name="Yang H."/>
        </authorList>
    </citation>
    <scope>NUCLEOTIDE SEQUENCE [LARGE SCALE GENOMIC DNA]</scope>
    <source>
        <strain evidence="9 10">TSA40</strain>
    </source>
</reference>
<dbReference type="AlphaFoldDB" id="A0A254T8R5"/>
<feature type="domain" description="Response regulatory" evidence="8">
    <location>
        <begin position="3"/>
        <end position="116"/>
    </location>
</feature>
<evidence type="ECO:0000259" key="8">
    <source>
        <dbReference type="PROSITE" id="PS50110"/>
    </source>
</evidence>
<keyword evidence="10" id="KW-1185">Reference proteome</keyword>
<dbReference type="Gene3D" id="3.40.50.2300">
    <property type="match status" value="1"/>
</dbReference>
<accession>A0A254T8R5</accession>
<dbReference type="Pfam" id="PF00158">
    <property type="entry name" value="Sigma54_activat"/>
    <property type="match status" value="1"/>
</dbReference>
<dbReference type="Pfam" id="PF00072">
    <property type="entry name" value="Response_reg"/>
    <property type="match status" value="1"/>
</dbReference>
<evidence type="ECO:0000256" key="6">
    <source>
        <dbReference type="PROSITE-ProRule" id="PRU00169"/>
    </source>
</evidence>
<evidence type="ECO:0000256" key="1">
    <source>
        <dbReference type="ARBA" id="ARBA00022741"/>
    </source>
</evidence>
<dbReference type="GO" id="GO:0006355">
    <property type="term" value="P:regulation of DNA-templated transcription"/>
    <property type="evidence" value="ECO:0007669"/>
    <property type="project" value="InterPro"/>
</dbReference>
<name>A0A254T8R5_9BURK</name>
<dbReference type="Pfam" id="PF25601">
    <property type="entry name" value="AAA_lid_14"/>
    <property type="match status" value="1"/>
</dbReference>
<evidence type="ECO:0000256" key="3">
    <source>
        <dbReference type="ARBA" id="ARBA00023015"/>
    </source>
</evidence>
<organism evidence="9 10">
    <name type="scientific">Noviherbaspirillum denitrificans</name>
    <dbReference type="NCBI Taxonomy" id="1968433"/>
    <lineage>
        <taxon>Bacteria</taxon>
        <taxon>Pseudomonadati</taxon>
        <taxon>Pseudomonadota</taxon>
        <taxon>Betaproteobacteria</taxon>
        <taxon>Burkholderiales</taxon>
        <taxon>Oxalobacteraceae</taxon>
        <taxon>Noviherbaspirillum</taxon>
    </lineage>
</organism>
<dbReference type="CDD" id="cd00009">
    <property type="entry name" value="AAA"/>
    <property type="match status" value="1"/>
</dbReference>
<dbReference type="InterPro" id="IPR011006">
    <property type="entry name" value="CheY-like_superfamily"/>
</dbReference>
<feature type="domain" description="Sigma-54 factor interaction" evidence="7">
    <location>
        <begin position="141"/>
        <end position="369"/>
    </location>
</feature>
<evidence type="ECO:0000256" key="5">
    <source>
        <dbReference type="ARBA" id="ARBA00023163"/>
    </source>
</evidence>
<dbReference type="InterPro" id="IPR003593">
    <property type="entry name" value="AAA+_ATPase"/>
</dbReference>
<dbReference type="InterPro" id="IPR001789">
    <property type="entry name" value="Sig_transdc_resp-reg_receiver"/>
</dbReference>
<keyword evidence="3" id="KW-0805">Transcription regulation</keyword>
<dbReference type="SMART" id="SM00382">
    <property type="entry name" value="AAA"/>
    <property type="match status" value="1"/>
</dbReference>
<dbReference type="Proteomes" id="UP000197535">
    <property type="component" value="Unassembled WGS sequence"/>
</dbReference>
<dbReference type="SUPFAM" id="SSF52172">
    <property type="entry name" value="CheY-like"/>
    <property type="match status" value="1"/>
</dbReference>
<dbReference type="PROSITE" id="PS50110">
    <property type="entry name" value="RESPONSE_REGULATORY"/>
    <property type="match status" value="1"/>
</dbReference>
<dbReference type="InterPro" id="IPR009057">
    <property type="entry name" value="Homeodomain-like_sf"/>
</dbReference>
<dbReference type="SUPFAM" id="SSF52540">
    <property type="entry name" value="P-loop containing nucleoside triphosphate hydrolases"/>
    <property type="match status" value="1"/>
</dbReference>
<dbReference type="SUPFAM" id="SSF46689">
    <property type="entry name" value="Homeodomain-like"/>
    <property type="match status" value="1"/>
</dbReference>
<dbReference type="PANTHER" id="PTHR32071">
    <property type="entry name" value="TRANSCRIPTIONAL REGULATORY PROTEIN"/>
    <property type="match status" value="1"/>
</dbReference>
<keyword evidence="4" id="KW-0238">DNA-binding</keyword>
<dbReference type="PROSITE" id="PS00688">
    <property type="entry name" value="SIGMA54_INTERACT_3"/>
    <property type="match status" value="1"/>
</dbReference>
<dbReference type="PANTHER" id="PTHR32071:SF117">
    <property type="entry name" value="PTS-DEPENDENT DIHYDROXYACETONE KINASE OPERON REGULATORY PROTEIN-RELATED"/>
    <property type="match status" value="1"/>
</dbReference>
<protein>
    <submittedName>
        <fullName evidence="9">Fis family transcriptional regulator</fullName>
    </submittedName>
</protein>
<evidence type="ECO:0000256" key="2">
    <source>
        <dbReference type="ARBA" id="ARBA00022840"/>
    </source>
</evidence>
<gene>
    <name evidence="9" type="ORF">AYR66_00575</name>
</gene>
<dbReference type="PRINTS" id="PR01590">
    <property type="entry name" value="HTHFIS"/>
</dbReference>
<evidence type="ECO:0000256" key="4">
    <source>
        <dbReference type="ARBA" id="ARBA00023125"/>
    </source>
</evidence>
<dbReference type="InterPro" id="IPR002078">
    <property type="entry name" value="Sigma_54_int"/>
</dbReference>
<dbReference type="Gene3D" id="3.40.50.300">
    <property type="entry name" value="P-loop containing nucleotide triphosphate hydrolases"/>
    <property type="match status" value="1"/>
</dbReference>
<dbReference type="GO" id="GO:0000160">
    <property type="term" value="P:phosphorelay signal transduction system"/>
    <property type="evidence" value="ECO:0007669"/>
    <property type="project" value="InterPro"/>
</dbReference>
<dbReference type="InterPro" id="IPR025944">
    <property type="entry name" value="Sigma_54_int_dom_CS"/>
</dbReference>
<dbReference type="Gene3D" id="1.10.8.60">
    <property type="match status" value="1"/>
</dbReference>
<keyword evidence="6" id="KW-0597">Phosphoprotein</keyword>
<dbReference type="InterPro" id="IPR058031">
    <property type="entry name" value="AAA_lid_NorR"/>
</dbReference>
<keyword evidence="5" id="KW-0804">Transcription</keyword>
<dbReference type="InterPro" id="IPR002197">
    <property type="entry name" value="HTH_Fis"/>
</dbReference>
<dbReference type="OrthoDB" id="9761705at2"/>
<dbReference type="EMBL" id="LSTO01000003">
    <property type="protein sequence ID" value="OWW18547.1"/>
    <property type="molecule type" value="Genomic_DNA"/>
</dbReference>
<dbReference type="Gene3D" id="1.10.10.60">
    <property type="entry name" value="Homeodomain-like"/>
    <property type="match status" value="1"/>
</dbReference>
<dbReference type="FunFam" id="3.40.50.300:FF:000006">
    <property type="entry name" value="DNA-binding transcriptional regulator NtrC"/>
    <property type="match status" value="1"/>
</dbReference>
<evidence type="ECO:0000313" key="9">
    <source>
        <dbReference type="EMBL" id="OWW18547.1"/>
    </source>
</evidence>
<keyword evidence="2" id="KW-0067">ATP-binding</keyword>